<evidence type="ECO:0000313" key="13">
    <source>
        <dbReference type="Proteomes" id="UP000198833"/>
    </source>
</evidence>
<proteinExistence type="inferred from homology"/>
<dbReference type="STRING" id="89093.SAMN04488558_104145"/>
<dbReference type="EC" id="2.7.1.180" evidence="1 10"/>
<name>A0A1H9CTW6_9LACT</name>
<evidence type="ECO:0000256" key="4">
    <source>
        <dbReference type="ARBA" id="ARBA00022679"/>
    </source>
</evidence>
<dbReference type="AlphaFoldDB" id="A0A1H9CTW6"/>
<dbReference type="GO" id="GO:0046872">
    <property type="term" value="F:metal ion binding"/>
    <property type="evidence" value="ECO:0007669"/>
    <property type="project" value="UniProtKB-UniRule"/>
</dbReference>
<feature type="binding site" evidence="11">
    <location>
        <position position="267"/>
    </location>
    <ligand>
        <name>Mg(2+)</name>
        <dbReference type="ChEBI" id="CHEBI:18420"/>
    </ligand>
</feature>
<evidence type="ECO:0000256" key="8">
    <source>
        <dbReference type="ARBA" id="ARBA00031306"/>
    </source>
</evidence>
<keyword evidence="12" id="KW-0449">Lipoprotein</keyword>
<feature type="binding site" evidence="11">
    <location>
        <position position="147"/>
    </location>
    <ligand>
        <name>Mg(2+)</name>
        <dbReference type="ChEBI" id="CHEBI:18420"/>
    </ligand>
</feature>
<evidence type="ECO:0000313" key="12">
    <source>
        <dbReference type="EMBL" id="SEQ04581.1"/>
    </source>
</evidence>
<protein>
    <recommendedName>
        <fullName evidence="2 10">FAD:protein FMN transferase</fullName>
        <ecNumber evidence="1 10">2.7.1.180</ecNumber>
    </recommendedName>
    <alternativeName>
        <fullName evidence="8 10">Flavin transferase</fullName>
    </alternativeName>
</protein>
<dbReference type="SUPFAM" id="SSF143631">
    <property type="entry name" value="ApbE-like"/>
    <property type="match status" value="1"/>
</dbReference>
<organism evidence="12 13">
    <name type="scientific">Ignavigranum ruoffiae</name>
    <dbReference type="NCBI Taxonomy" id="89093"/>
    <lineage>
        <taxon>Bacteria</taxon>
        <taxon>Bacillati</taxon>
        <taxon>Bacillota</taxon>
        <taxon>Bacilli</taxon>
        <taxon>Lactobacillales</taxon>
        <taxon>Aerococcaceae</taxon>
        <taxon>Ignavigranum</taxon>
    </lineage>
</organism>
<dbReference type="OrthoDB" id="9778595at2"/>
<dbReference type="Gene3D" id="3.10.520.10">
    <property type="entry name" value="ApbE-like domains"/>
    <property type="match status" value="1"/>
</dbReference>
<evidence type="ECO:0000256" key="1">
    <source>
        <dbReference type="ARBA" id="ARBA00011955"/>
    </source>
</evidence>
<evidence type="ECO:0000256" key="5">
    <source>
        <dbReference type="ARBA" id="ARBA00022723"/>
    </source>
</evidence>
<evidence type="ECO:0000256" key="9">
    <source>
        <dbReference type="ARBA" id="ARBA00048540"/>
    </source>
</evidence>
<dbReference type="PANTHER" id="PTHR30040">
    <property type="entry name" value="THIAMINE BIOSYNTHESIS LIPOPROTEIN APBE"/>
    <property type="match status" value="1"/>
</dbReference>
<keyword evidence="4 10" id="KW-0808">Transferase</keyword>
<sequence length="312" mass="34848">MVLTTESYKMMGTHVTLQITHPNAKSLLKHAHNILIDLEKRFNANDNASNLMKINQNAGKKAVRVDDDLFYLIKIGKMYSIASLLNLNIAIGPLVKLWRIGFKDARRPSDQEINAVLELIDPQKIHLNEEKQTVYLSRVGMEIDLGALAKGYFADILKDFFISKGVKHGIINLGGNVLTIGDSNTQPDHQWRVGIQRLNRNRGDILGAVKVVDESVVTSGIYERCLNVDGKTYHHILDSRTGFPIFTEIGSISIISKTSLDCEIWATILFHNTCQEAIGHINNTPGIEGVVVDLDENVYLSAGLHHRFIARD</sequence>
<gene>
    <name evidence="12" type="ORF">SAMN04488558_104145</name>
</gene>
<keyword evidence="3 10" id="KW-0285">Flavoprotein</keyword>
<dbReference type="GO" id="GO:0016740">
    <property type="term" value="F:transferase activity"/>
    <property type="evidence" value="ECO:0007669"/>
    <property type="project" value="UniProtKB-UniRule"/>
</dbReference>
<reference evidence="12 13" key="1">
    <citation type="submission" date="2016-10" db="EMBL/GenBank/DDBJ databases">
        <authorList>
            <person name="de Groot N.N."/>
        </authorList>
    </citation>
    <scope>NUCLEOTIDE SEQUENCE [LARGE SCALE GENOMIC DNA]</scope>
    <source>
        <strain evidence="12 13">DSM 15695</strain>
    </source>
</reference>
<comment type="similarity">
    <text evidence="10">Belongs to the ApbE family.</text>
</comment>
<keyword evidence="6 10" id="KW-0274">FAD</keyword>
<evidence type="ECO:0000256" key="11">
    <source>
        <dbReference type="PIRSR" id="PIRSR006268-2"/>
    </source>
</evidence>
<keyword evidence="5 10" id="KW-0479">Metal-binding</keyword>
<dbReference type="InterPro" id="IPR024932">
    <property type="entry name" value="ApbE"/>
</dbReference>
<comment type="catalytic activity">
    <reaction evidence="9 10">
        <text>L-threonyl-[protein] + FAD = FMN-L-threonyl-[protein] + AMP + H(+)</text>
        <dbReference type="Rhea" id="RHEA:36847"/>
        <dbReference type="Rhea" id="RHEA-COMP:11060"/>
        <dbReference type="Rhea" id="RHEA-COMP:11061"/>
        <dbReference type="ChEBI" id="CHEBI:15378"/>
        <dbReference type="ChEBI" id="CHEBI:30013"/>
        <dbReference type="ChEBI" id="CHEBI:57692"/>
        <dbReference type="ChEBI" id="CHEBI:74257"/>
        <dbReference type="ChEBI" id="CHEBI:456215"/>
        <dbReference type="EC" id="2.7.1.180"/>
    </reaction>
</comment>
<evidence type="ECO:0000256" key="6">
    <source>
        <dbReference type="ARBA" id="ARBA00022827"/>
    </source>
</evidence>
<evidence type="ECO:0000256" key="7">
    <source>
        <dbReference type="ARBA" id="ARBA00022842"/>
    </source>
</evidence>
<dbReference type="InterPro" id="IPR003374">
    <property type="entry name" value="ApbE-like_sf"/>
</dbReference>
<accession>A0A1H9CTW6</accession>
<keyword evidence="7 10" id="KW-0460">Magnesium</keyword>
<dbReference type="EMBL" id="FOEN01000004">
    <property type="protein sequence ID" value="SEQ04581.1"/>
    <property type="molecule type" value="Genomic_DNA"/>
</dbReference>
<dbReference type="PIRSF" id="PIRSF006268">
    <property type="entry name" value="ApbE"/>
    <property type="match status" value="1"/>
</dbReference>
<dbReference type="RefSeq" id="WP_092571372.1">
    <property type="nucleotide sequence ID" value="NZ_CALUDV010000003.1"/>
</dbReference>
<evidence type="ECO:0000256" key="10">
    <source>
        <dbReference type="PIRNR" id="PIRNR006268"/>
    </source>
</evidence>
<dbReference type="Pfam" id="PF02424">
    <property type="entry name" value="ApbE"/>
    <property type="match status" value="1"/>
</dbReference>
<evidence type="ECO:0000256" key="2">
    <source>
        <dbReference type="ARBA" id="ARBA00016337"/>
    </source>
</evidence>
<keyword evidence="13" id="KW-1185">Reference proteome</keyword>
<dbReference type="Proteomes" id="UP000198833">
    <property type="component" value="Unassembled WGS sequence"/>
</dbReference>
<evidence type="ECO:0000256" key="3">
    <source>
        <dbReference type="ARBA" id="ARBA00022630"/>
    </source>
</evidence>
<comment type="cofactor">
    <cofactor evidence="11">
        <name>Mg(2+)</name>
        <dbReference type="ChEBI" id="CHEBI:18420"/>
    </cofactor>
    <cofactor evidence="11">
        <name>Mn(2+)</name>
        <dbReference type="ChEBI" id="CHEBI:29035"/>
    </cofactor>
    <text evidence="11">Magnesium. Can also use manganese.</text>
</comment>
<dbReference type="PANTHER" id="PTHR30040:SF2">
    <property type="entry name" value="FAD:PROTEIN FMN TRANSFERASE"/>
    <property type="match status" value="1"/>
</dbReference>